<keyword evidence="5" id="KW-0677">Repeat</keyword>
<dbReference type="Pfam" id="PF09384">
    <property type="entry name" value="UTP15_C"/>
    <property type="match status" value="1"/>
</dbReference>
<evidence type="ECO:0000256" key="3">
    <source>
        <dbReference type="ARBA" id="ARBA00022552"/>
    </source>
</evidence>
<dbReference type="EMBL" id="UYYG01001156">
    <property type="protein sequence ID" value="VDN56720.1"/>
    <property type="molecule type" value="Genomic_DNA"/>
</dbReference>
<evidence type="ECO:0000256" key="5">
    <source>
        <dbReference type="ARBA" id="ARBA00022737"/>
    </source>
</evidence>
<dbReference type="GO" id="GO:0045943">
    <property type="term" value="P:positive regulation of transcription by RNA polymerase I"/>
    <property type="evidence" value="ECO:0007669"/>
    <property type="project" value="TreeGrafter"/>
</dbReference>
<keyword evidence="3" id="KW-0698">rRNA processing</keyword>
<name>A0A0N4U617_DRAME</name>
<reference evidence="13" key="1">
    <citation type="submission" date="2017-02" db="UniProtKB">
        <authorList>
            <consortium name="WormBaseParasite"/>
        </authorList>
    </citation>
    <scope>IDENTIFICATION</scope>
</reference>
<reference evidence="10 12" key="2">
    <citation type="submission" date="2018-11" db="EMBL/GenBank/DDBJ databases">
        <authorList>
            <consortium name="Pathogen Informatics"/>
        </authorList>
    </citation>
    <scope>NUCLEOTIDE SEQUENCE [LARGE SCALE GENOMIC DNA]</scope>
</reference>
<accession>A0A0N4U617</accession>
<dbReference type="PROSITE" id="PS50082">
    <property type="entry name" value="WD_REPEATS_2"/>
    <property type="match status" value="3"/>
</dbReference>
<dbReference type="Pfam" id="PF00400">
    <property type="entry name" value="WD40"/>
    <property type="match status" value="5"/>
</dbReference>
<dbReference type="InterPro" id="IPR018983">
    <property type="entry name" value="U3_snoRNA-assocProt_15_C"/>
</dbReference>
<gene>
    <name evidence="10" type="ORF">DME_LOCUS6693</name>
</gene>
<evidence type="ECO:0000259" key="9">
    <source>
        <dbReference type="Pfam" id="PF09384"/>
    </source>
</evidence>
<evidence type="ECO:0000313" key="11">
    <source>
        <dbReference type="Proteomes" id="UP000038040"/>
    </source>
</evidence>
<sequence length="581" mass="65388">MAESFKPTPSLRSEKVEKITRDVLYWRRMKQLAIFQEPGNITSTSFPPSKDSGLVAVTSSVKLSLYDPCTSELITSYSRSKQSVYGARFRNDGRLIAIGGEEGKVKIFDVKNYGSSATGSKAPLRNYPAHSSAVHTVLFSASGKRLITMGDDHKICVFDITETKGDPCIVFENAHNDHMRCGDASAINENLFASGSYDHSAKIWDARNEEKQELLKINHGSPIEQVLFLPGDTFLITAGDHLIKIWNIARGGRLSHVMCNHHKTVTSLCLASNGTRLLSAGLDKRINIFSLNTGDYKLLYSLTMPAAILTLAISKNDMYMAIGMGNLLSIFRREPSTPMEISLSEAKIQNAGLEYRRKIRVAAPKPRAQERGGSRKTIEITAPAVDKNRIGRIDHLLRQYCHWKAIDVLFKGKYYVSAKPDLIVATFTEIHKRRALAVALAGRKYDTIRPITMFLLRNLFLPNYFPMLSVVAETLFDVYGDKVLDHQTLKLFQKLTEAVNREHIVQKNLLQLQGALEILFTMSRSYKNYYSDNDNEIFGDVSITPLPFSMNEKDHLENDLENFKEDLPMNGINNGHRERCK</sequence>
<dbReference type="SMART" id="SM00320">
    <property type="entry name" value="WD40"/>
    <property type="match status" value="6"/>
</dbReference>
<dbReference type="STRING" id="318479.A0A0N4U617"/>
<dbReference type="Proteomes" id="UP000038040">
    <property type="component" value="Unplaced"/>
</dbReference>
<dbReference type="InterPro" id="IPR036322">
    <property type="entry name" value="WD40_repeat_dom_sf"/>
</dbReference>
<evidence type="ECO:0000256" key="1">
    <source>
        <dbReference type="ARBA" id="ARBA00004604"/>
    </source>
</evidence>
<keyword evidence="12" id="KW-1185">Reference proteome</keyword>
<evidence type="ECO:0000313" key="10">
    <source>
        <dbReference type="EMBL" id="VDN56720.1"/>
    </source>
</evidence>
<evidence type="ECO:0000256" key="4">
    <source>
        <dbReference type="ARBA" id="ARBA00022574"/>
    </source>
</evidence>
<dbReference type="Gene3D" id="2.130.10.10">
    <property type="entry name" value="YVTN repeat-like/Quinoprotein amine dehydrogenase"/>
    <property type="match status" value="2"/>
</dbReference>
<dbReference type="PANTHER" id="PTHR19924:SF26">
    <property type="entry name" value="U3 SMALL NUCLEOLAR RNA-ASSOCIATED PROTEIN 15 HOMOLOG"/>
    <property type="match status" value="1"/>
</dbReference>
<dbReference type="AlphaFoldDB" id="A0A0N4U617"/>
<proteinExistence type="predicted"/>
<comment type="subcellular location">
    <subcellularLocation>
        <location evidence="1">Nucleus</location>
        <location evidence="1">Nucleolus</location>
    </subcellularLocation>
</comment>
<keyword evidence="4 8" id="KW-0853">WD repeat</keyword>
<comment type="function">
    <text evidence="7">Ribosome biogenesis factor. Involved in nucleolar processing of pre-18S ribosomal RNA. Required for optimal pre-ribosomal RNA transcription by RNA polymerase I. Part of the small subunit (SSU) processome, first precursor of the small eukaryotic ribosomal subunit. During the assembly of the SSU processome in the nucleolus, many ribosome biogenesis factors, an RNA chaperone and ribosomal proteins associate with the nascent pre-rRNA and work in concert to generate RNA folding, modifications, rearrangements and cleavage as well as targeted degradation of pre-ribosomal RNA by the RNA exosome.</text>
</comment>
<dbReference type="InterPro" id="IPR001680">
    <property type="entry name" value="WD40_rpt"/>
</dbReference>
<feature type="repeat" description="WD" evidence="8">
    <location>
        <begin position="258"/>
        <end position="299"/>
    </location>
</feature>
<dbReference type="Proteomes" id="UP000274756">
    <property type="component" value="Unassembled WGS sequence"/>
</dbReference>
<protein>
    <recommendedName>
        <fullName evidence="2">U3 small nucleolar RNA-associated protein 15 homolog</fullName>
    </recommendedName>
</protein>
<organism evidence="11 13">
    <name type="scientific">Dracunculus medinensis</name>
    <name type="common">Guinea worm</name>
    <dbReference type="NCBI Taxonomy" id="318479"/>
    <lineage>
        <taxon>Eukaryota</taxon>
        <taxon>Metazoa</taxon>
        <taxon>Ecdysozoa</taxon>
        <taxon>Nematoda</taxon>
        <taxon>Chromadorea</taxon>
        <taxon>Rhabditida</taxon>
        <taxon>Spirurina</taxon>
        <taxon>Dracunculoidea</taxon>
        <taxon>Dracunculidae</taxon>
        <taxon>Dracunculus</taxon>
    </lineage>
</organism>
<feature type="domain" description="U3 small nucleolar RNA-associated protein 15 C-terminal" evidence="9">
    <location>
        <begin position="384"/>
        <end position="519"/>
    </location>
</feature>
<dbReference type="GO" id="GO:0006364">
    <property type="term" value="P:rRNA processing"/>
    <property type="evidence" value="ECO:0007669"/>
    <property type="project" value="UniProtKB-KW"/>
</dbReference>
<feature type="repeat" description="WD" evidence="8">
    <location>
        <begin position="188"/>
        <end position="214"/>
    </location>
</feature>
<dbReference type="InterPro" id="IPR015943">
    <property type="entry name" value="WD40/YVTN_repeat-like_dom_sf"/>
</dbReference>
<dbReference type="WBParaSite" id="DME_0000233301-mRNA-1">
    <property type="protein sequence ID" value="DME_0000233301-mRNA-1"/>
    <property type="gene ID" value="DME_0000233301"/>
</dbReference>
<keyword evidence="6" id="KW-0539">Nucleus</keyword>
<dbReference type="SUPFAM" id="SSF50978">
    <property type="entry name" value="WD40 repeat-like"/>
    <property type="match status" value="1"/>
</dbReference>
<dbReference type="PANTHER" id="PTHR19924">
    <property type="entry name" value="UTP15 U3 SMALL NUCLEOLAR RNA-ASSOCIATED PROTEIN 15 FAMILY MEMBER"/>
    <property type="match status" value="1"/>
</dbReference>
<evidence type="ECO:0000313" key="13">
    <source>
        <dbReference type="WBParaSite" id="DME_0000233301-mRNA-1"/>
    </source>
</evidence>
<evidence type="ECO:0000256" key="6">
    <source>
        <dbReference type="ARBA" id="ARBA00023242"/>
    </source>
</evidence>
<evidence type="ECO:0000313" key="12">
    <source>
        <dbReference type="Proteomes" id="UP000274756"/>
    </source>
</evidence>
<dbReference type="OrthoDB" id="431715at2759"/>
<evidence type="ECO:0000256" key="2">
    <source>
        <dbReference type="ARBA" id="ARBA00018260"/>
    </source>
</evidence>
<feature type="repeat" description="WD" evidence="8">
    <location>
        <begin position="127"/>
        <end position="160"/>
    </location>
</feature>
<evidence type="ECO:0000256" key="7">
    <source>
        <dbReference type="ARBA" id="ARBA00045437"/>
    </source>
</evidence>
<dbReference type="GO" id="GO:0005730">
    <property type="term" value="C:nucleolus"/>
    <property type="evidence" value="ECO:0007669"/>
    <property type="project" value="UniProtKB-SubCell"/>
</dbReference>
<evidence type="ECO:0000256" key="8">
    <source>
        <dbReference type="PROSITE-ProRule" id="PRU00221"/>
    </source>
</evidence>